<dbReference type="GO" id="GO:0016020">
    <property type="term" value="C:membrane"/>
    <property type="evidence" value="ECO:0007669"/>
    <property type="project" value="TreeGrafter"/>
</dbReference>
<feature type="active site" description="Nucleophile" evidence="1">
    <location>
        <position position="97"/>
    </location>
</feature>
<organism evidence="3 4">
    <name type="scientific">Pseudacidovorax intermedius</name>
    <dbReference type="NCBI Taxonomy" id="433924"/>
    <lineage>
        <taxon>Bacteria</taxon>
        <taxon>Pseudomonadati</taxon>
        <taxon>Pseudomonadota</taxon>
        <taxon>Betaproteobacteria</taxon>
        <taxon>Burkholderiales</taxon>
        <taxon>Comamonadaceae</taxon>
        <taxon>Pseudacidovorax</taxon>
    </lineage>
</organism>
<dbReference type="PATRIC" id="fig|433924.3.peg.1911"/>
<gene>
    <name evidence="3" type="ORF">NS331_23495</name>
</gene>
<feature type="active site" description="Charge relay system" evidence="1">
    <location>
        <position position="220"/>
    </location>
</feature>
<evidence type="ECO:0000313" key="3">
    <source>
        <dbReference type="EMBL" id="KTT14514.1"/>
    </source>
</evidence>
<evidence type="ECO:0000313" key="4">
    <source>
        <dbReference type="Proteomes" id="UP000072741"/>
    </source>
</evidence>
<reference evidence="3 4" key="1">
    <citation type="journal article" date="2016" name="Front. Microbiol.">
        <title>Genomic Resource of Rice Seed Associated Bacteria.</title>
        <authorList>
            <person name="Midha S."/>
            <person name="Bansal K."/>
            <person name="Sharma S."/>
            <person name="Kumar N."/>
            <person name="Patil P.P."/>
            <person name="Chaudhry V."/>
            <person name="Patil P.B."/>
        </authorList>
    </citation>
    <scope>NUCLEOTIDE SEQUENCE [LARGE SCALE GENOMIC DNA]</scope>
    <source>
        <strain evidence="3 4">NS331</strain>
    </source>
</reference>
<evidence type="ECO:0000256" key="1">
    <source>
        <dbReference type="PIRSR" id="PIRSR017388-1"/>
    </source>
</evidence>
<dbReference type="SUPFAM" id="SSF53474">
    <property type="entry name" value="alpha/beta-Hydrolases"/>
    <property type="match status" value="1"/>
</dbReference>
<dbReference type="PANTHER" id="PTHR43798:SF33">
    <property type="entry name" value="HYDROLASE, PUTATIVE (AFU_ORTHOLOGUE AFUA_2G14860)-RELATED"/>
    <property type="match status" value="1"/>
</dbReference>
<dbReference type="Pfam" id="PF00561">
    <property type="entry name" value="Abhydrolase_1"/>
    <property type="match status" value="1"/>
</dbReference>
<feature type="active site" description="Charge relay system" evidence="1">
    <location>
        <position position="250"/>
    </location>
</feature>
<dbReference type="PANTHER" id="PTHR43798">
    <property type="entry name" value="MONOACYLGLYCEROL LIPASE"/>
    <property type="match status" value="1"/>
</dbReference>
<dbReference type="EMBL" id="LDSL01000185">
    <property type="protein sequence ID" value="KTT14514.1"/>
    <property type="molecule type" value="Genomic_DNA"/>
</dbReference>
<proteinExistence type="predicted"/>
<comment type="caution">
    <text evidence="3">The sequence shown here is derived from an EMBL/GenBank/DDBJ whole genome shotgun (WGS) entry which is preliminary data.</text>
</comment>
<protein>
    <submittedName>
        <fullName evidence="3">Esterase</fullName>
    </submittedName>
</protein>
<dbReference type="OrthoDB" id="8612291at2"/>
<evidence type="ECO:0000259" key="2">
    <source>
        <dbReference type="Pfam" id="PF00561"/>
    </source>
</evidence>
<dbReference type="AlphaFoldDB" id="A0A147GMG4"/>
<dbReference type="InterPro" id="IPR050266">
    <property type="entry name" value="AB_hydrolase_sf"/>
</dbReference>
<dbReference type="InterPro" id="IPR000073">
    <property type="entry name" value="AB_hydrolase_1"/>
</dbReference>
<dbReference type="InterPro" id="IPR012354">
    <property type="entry name" value="Esterase_lipase"/>
</dbReference>
<dbReference type="GO" id="GO:0052689">
    <property type="term" value="F:carboxylic ester hydrolase activity"/>
    <property type="evidence" value="ECO:0007669"/>
    <property type="project" value="InterPro"/>
</dbReference>
<dbReference type="PIRSF" id="PIRSF017388">
    <property type="entry name" value="Esterase_lipase"/>
    <property type="match status" value="1"/>
</dbReference>
<dbReference type="InterPro" id="IPR029058">
    <property type="entry name" value="AB_hydrolase_fold"/>
</dbReference>
<dbReference type="Proteomes" id="UP000072741">
    <property type="component" value="Unassembled WGS sequence"/>
</dbReference>
<accession>A0A147GMG4</accession>
<name>A0A147GMG4_9BURK</name>
<sequence>MMTASVPSATPSRACAGAVLLLPGLCSTPDELLHLQSSLRRSGWHVSTPHIAGYCFDTEAGAEGQRSSGFGDWVERVCAEFRQLRMQHETVLLAGISAGAALALAAVARLGEAAAGVVLMSTTLRMDGWSVRRSRWLLPLALYTPVGRLWRYRERAPYGVKNLRVREWIEQELKDRRISRAGCAAIGVGHLREYDRLRRAVRRSLAAVRCPVLALHAREDEVASLSNIDLLARGLTHAPLHTVVLENSYHMISIDNDRRQVAEETIGFARAVAQGRAPACASSSTSTES</sequence>
<keyword evidence="4" id="KW-1185">Reference proteome</keyword>
<feature type="domain" description="AB hydrolase-1" evidence="2">
    <location>
        <begin position="18"/>
        <end position="256"/>
    </location>
</feature>
<dbReference type="Gene3D" id="3.40.50.1820">
    <property type="entry name" value="alpha/beta hydrolase"/>
    <property type="match status" value="1"/>
</dbReference>